<proteinExistence type="predicted"/>
<name>A0A0C3N4K0_PISTI</name>
<sequence>FKVVVPGLEGFKNCKQFLIMGVIIQLRGHQSLGVKSNWVDLAVTAGDREDAGDGIVQSISLDSDRDPRDEVIPRSPLVGKPSQWYNDVRIIKDKLVVKIGEAEERLNILDLARLRPVTDGLDLFLRHREASRGEVESKVFNQVRVELTFLQLRIQAMKLKPVEDFLDMLLVRLLIS</sequence>
<organism evidence="1 2">
    <name type="scientific">Pisolithus tinctorius Marx 270</name>
    <dbReference type="NCBI Taxonomy" id="870435"/>
    <lineage>
        <taxon>Eukaryota</taxon>
        <taxon>Fungi</taxon>
        <taxon>Dikarya</taxon>
        <taxon>Basidiomycota</taxon>
        <taxon>Agaricomycotina</taxon>
        <taxon>Agaricomycetes</taxon>
        <taxon>Agaricomycetidae</taxon>
        <taxon>Boletales</taxon>
        <taxon>Sclerodermatineae</taxon>
        <taxon>Pisolithaceae</taxon>
        <taxon>Pisolithus</taxon>
    </lineage>
</organism>
<dbReference type="Proteomes" id="UP000054217">
    <property type="component" value="Unassembled WGS sequence"/>
</dbReference>
<protein>
    <submittedName>
        <fullName evidence="1">Uncharacterized protein</fullName>
    </submittedName>
</protein>
<accession>A0A0C3N4K0</accession>
<dbReference type="HOGENOM" id="CLU_090544_0_1_1"/>
<gene>
    <name evidence="1" type="ORF">M404DRAFT_164307</name>
</gene>
<evidence type="ECO:0000313" key="2">
    <source>
        <dbReference type="Proteomes" id="UP000054217"/>
    </source>
</evidence>
<reference evidence="1 2" key="1">
    <citation type="submission" date="2014-04" db="EMBL/GenBank/DDBJ databases">
        <authorList>
            <consortium name="DOE Joint Genome Institute"/>
            <person name="Kuo A."/>
            <person name="Kohler A."/>
            <person name="Costa M.D."/>
            <person name="Nagy L.G."/>
            <person name="Floudas D."/>
            <person name="Copeland A."/>
            <person name="Barry K.W."/>
            <person name="Cichocki N."/>
            <person name="Veneault-Fourrey C."/>
            <person name="LaButti K."/>
            <person name="Lindquist E.A."/>
            <person name="Lipzen A."/>
            <person name="Lundell T."/>
            <person name="Morin E."/>
            <person name="Murat C."/>
            <person name="Sun H."/>
            <person name="Tunlid A."/>
            <person name="Henrissat B."/>
            <person name="Grigoriev I.V."/>
            <person name="Hibbett D.S."/>
            <person name="Martin F."/>
            <person name="Nordberg H.P."/>
            <person name="Cantor M.N."/>
            <person name="Hua S.X."/>
        </authorList>
    </citation>
    <scope>NUCLEOTIDE SEQUENCE [LARGE SCALE GENOMIC DNA]</scope>
    <source>
        <strain evidence="1 2">Marx 270</strain>
    </source>
</reference>
<reference evidence="2" key="2">
    <citation type="submission" date="2015-01" db="EMBL/GenBank/DDBJ databases">
        <title>Evolutionary Origins and Diversification of the Mycorrhizal Mutualists.</title>
        <authorList>
            <consortium name="DOE Joint Genome Institute"/>
            <consortium name="Mycorrhizal Genomics Consortium"/>
            <person name="Kohler A."/>
            <person name="Kuo A."/>
            <person name="Nagy L.G."/>
            <person name="Floudas D."/>
            <person name="Copeland A."/>
            <person name="Barry K.W."/>
            <person name="Cichocki N."/>
            <person name="Veneault-Fourrey C."/>
            <person name="LaButti K."/>
            <person name="Lindquist E.A."/>
            <person name="Lipzen A."/>
            <person name="Lundell T."/>
            <person name="Morin E."/>
            <person name="Murat C."/>
            <person name="Riley R."/>
            <person name="Ohm R."/>
            <person name="Sun H."/>
            <person name="Tunlid A."/>
            <person name="Henrissat B."/>
            <person name="Grigoriev I.V."/>
            <person name="Hibbett D.S."/>
            <person name="Martin F."/>
        </authorList>
    </citation>
    <scope>NUCLEOTIDE SEQUENCE [LARGE SCALE GENOMIC DNA]</scope>
    <source>
        <strain evidence="2">Marx 270</strain>
    </source>
</reference>
<dbReference type="OrthoDB" id="3046524at2759"/>
<evidence type="ECO:0000313" key="1">
    <source>
        <dbReference type="EMBL" id="KIN95999.1"/>
    </source>
</evidence>
<dbReference type="AlphaFoldDB" id="A0A0C3N4K0"/>
<keyword evidence="2" id="KW-1185">Reference proteome</keyword>
<feature type="non-terminal residue" evidence="1">
    <location>
        <position position="1"/>
    </location>
</feature>
<dbReference type="EMBL" id="KN832055">
    <property type="protein sequence ID" value="KIN95999.1"/>
    <property type="molecule type" value="Genomic_DNA"/>
</dbReference>
<dbReference type="InParanoid" id="A0A0C3N4K0"/>